<evidence type="ECO:0008006" key="4">
    <source>
        <dbReference type="Google" id="ProtNLM"/>
    </source>
</evidence>
<proteinExistence type="predicted"/>
<dbReference type="OrthoDB" id="8448870at2"/>
<gene>
    <name evidence="2" type="ORF">MGN01_35140</name>
</gene>
<dbReference type="Proteomes" id="UP000321750">
    <property type="component" value="Unassembled WGS sequence"/>
</dbReference>
<evidence type="ECO:0000256" key="1">
    <source>
        <dbReference type="SAM" id="MobiDB-lite"/>
    </source>
</evidence>
<protein>
    <recommendedName>
        <fullName evidence="4">Terminase</fullName>
    </recommendedName>
</protein>
<dbReference type="EMBL" id="BJZV01000022">
    <property type="protein sequence ID" value="GEP11669.1"/>
    <property type="molecule type" value="Genomic_DNA"/>
</dbReference>
<name>A0A512JNZ6_9HYPH</name>
<feature type="compositionally biased region" description="Polar residues" evidence="1">
    <location>
        <begin position="57"/>
        <end position="66"/>
    </location>
</feature>
<evidence type="ECO:0000313" key="2">
    <source>
        <dbReference type="EMBL" id="GEP11669.1"/>
    </source>
</evidence>
<organism evidence="2 3">
    <name type="scientific">Methylobacterium gnaphalii</name>
    <dbReference type="NCBI Taxonomy" id="1010610"/>
    <lineage>
        <taxon>Bacteria</taxon>
        <taxon>Pseudomonadati</taxon>
        <taxon>Pseudomonadota</taxon>
        <taxon>Alphaproteobacteria</taxon>
        <taxon>Hyphomicrobiales</taxon>
        <taxon>Methylobacteriaceae</taxon>
        <taxon>Methylobacterium</taxon>
    </lineage>
</organism>
<reference evidence="2 3" key="1">
    <citation type="submission" date="2019-07" db="EMBL/GenBank/DDBJ databases">
        <title>Whole genome shotgun sequence of Methylobacterium gnaphalii NBRC 107716.</title>
        <authorList>
            <person name="Hosoyama A."/>
            <person name="Uohara A."/>
            <person name="Ohji S."/>
            <person name="Ichikawa N."/>
        </authorList>
    </citation>
    <scope>NUCLEOTIDE SEQUENCE [LARGE SCALE GENOMIC DNA]</scope>
    <source>
        <strain evidence="2 3">NBRC 107716</strain>
    </source>
</reference>
<accession>A0A512JNZ6</accession>
<dbReference type="AlphaFoldDB" id="A0A512JNZ6"/>
<sequence>MAKAKKPIDWAAVEREYCKTDQSIREIARWYGISDKAIRLRAKEKKWPPRGEGAPQATPQAAQSISDAVEPIVERIRTLPADFDASPEAIIGRGQKLAVRMLDELEADTANIGEIEEAIEEANSGKNAARRRDAMLKAVSLSSRAGTLKNLALAAKTFAEASAPDGKKKQRQAAADQTASSGGKFAQRSGPRLVASNP</sequence>
<dbReference type="RefSeq" id="WP_147048159.1">
    <property type="nucleotide sequence ID" value="NZ_BJZV01000022.1"/>
</dbReference>
<keyword evidence="3" id="KW-1185">Reference proteome</keyword>
<comment type="caution">
    <text evidence="2">The sequence shown here is derived from an EMBL/GenBank/DDBJ whole genome shotgun (WGS) entry which is preliminary data.</text>
</comment>
<evidence type="ECO:0000313" key="3">
    <source>
        <dbReference type="Proteomes" id="UP000321750"/>
    </source>
</evidence>
<feature type="region of interest" description="Disordered" evidence="1">
    <location>
        <begin position="42"/>
        <end position="66"/>
    </location>
</feature>
<feature type="region of interest" description="Disordered" evidence="1">
    <location>
        <begin position="159"/>
        <end position="198"/>
    </location>
</feature>